<dbReference type="InterPro" id="IPR036034">
    <property type="entry name" value="PDZ_sf"/>
</dbReference>
<dbReference type="Pfam" id="PF17820">
    <property type="entry name" value="PDZ_6"/>
    <property type="match status" value="1"/>
</dbReference>
<evidence type="ECO:0000256" key="7">
    <source>
        <dbReference type="ARBA" id="ARBA00022801"/>
    </source>
</evidence>
<evidence type="ECO:0000256" key="6">
    <source>
        <dbReference type="ARBA" id="ARBA00022764"/>
    </source>
</evidence>
<dbReference type="PANTHER" id="PTHR22939">
    <property type="entry name" value="SERINE PROTEASE FAMILY S1C HTRA-RELATED"/>
    <property type="match status" value="1"/>
</dbReference>
<comment type="caution">
    <text evidence="11">The sequence shown here is derived from an EMBL/GenBank/DDBJ whole genome shotgun (WGS) entry which is preliminary data.</text>
</comment>
<comment type="similarity">
    <text evidence="2">Belongs to the peptidase S1C family.</text>
</comment>
<keyword evidence="4 9" id="KW-0732">Signal</keyword>
<evidence type="ECO:0000256" key="4">
    <source>
        <dbReference type="ARBA" id="ARBA00022729"/>
    </source>
</evidence>
<keyword evidence="3" id="KW-0645">Protease</keyword>
<evidence type="ECO:0000313" key="12">
    <source>
        <dbReference type="Proteomes" id="UP000659697"/>
    </source>
</evidence>
<dbReference type="Gene3D" id="2.30.42.10">
    <property type="match status" value="2"/>
</dbReference>
<dbReference type="SUPFAM" id="SSF50156">
    <property type="entry name" value="PDZ domain-like"/>
    <property type="match status" value="2"/>
</dbReference>
<feature type="signal peptide" evidence="9">
    <location>
        <begin position="1"/>
        <end position="26"/>
    </location>
</feature>
<evidence type="ECO:0000256" key="9">
    <source>
        <dbReference type="SAM" id="SignalP"/>
    </source>
</evidence>
<dbReference type="CDD" id="cd10839">
    <property type="entry name" value="cpPDZ1_DegP-like"/>
    <property type="match status" value="1"/>
</dbReference>
<evidence type="ECO:0000256" key="3">
    <source>
        <dbReference type="ARBA" id="ARBA00022670"/>
    </source>
</evidence>
<dbReference type="InterPro" id="IPR011782">
    <property type="entry name" value="Pept_S1C_Do"/>
</dbReference>
<gene>
    <name evidence="11" type="primary">degQ</name>
    <name evidence="11" type="ORF">GCM10010919_31540</name>
</gene>
<dbReference type="InterPro" id="IPR001478">
    <property type="entry name" value="PDZ"/>
</dbReference>
<dbReference type="InterPro" id="IPR009003">
    <property type="entry name" value="Peptidase_S1_PA"/>
</dbReference>
<dbReference type="Proteomes" id="UP000659697">
    <property type="component" value="Unassembled WGS sequence"/>
</dbReference>
<dbReference type="InterPro" id="IPR041489">
    <property type="entry name" value="PDZ_6"/>
</dbReference>
<organism evidence="11 12">
    <name type="scientific">Alishewanella longhuensis</name>
    <dbReference type="NCBI Taxonomy" id="1091037"/>
    <lineage>
        <taxon>Bacteria</taxon>
        <taxon>Pseudomonadati</taxon>
        <taxon>Pseudomonadota</taxon>
        <taxon>Gammaproteobacteria</taxon>
        <taxon>Alteromonadales</taxon>
        <taxon>Alteromonadaceae</taxon>
        <taxon>Alishewanella</taxon>
    </lineage>
</organism>
<feature type="chain" id="PRO_5046536759" evidence="9">
    <location>
        <begin position="27"/>
        <end position="449"/>
    </location>
</feature>
<dbReference type="Pfam" id="PF13180">
    <property type="entry name" value="PDZ_2"/>
    <property type="match status" value="1"/>
</dbReference>
<evidence type="ECO:0000256" key="5">
    <source>
        <dbReference type="ARBA" id="ARBA00022737"/>
    </source>
</evidence>
<dbReference type="SMART" id="SM00228">
    <property type="entry name" value="PDZ"/>
    <property type="match status" value="2"/>
</dbReference>
<reference evidence="12" key="1">
    <citation type="journal article" date="2019" name="Int. J. Syst. Evol. Microbiol.">
        <title>The Global Catalogue of Microorganisms (GCM) 10K type strain sequencing project: providing services to taxonomists for standard genome sequencing and annotation.</title>
        <authorList>
            <consortium name="The Broad Institute Genomics Platform"/>
            <consortium name="The Broad Institute Genome Sequencing Center for Infectious Disease"/>
            <person name="Wu L."/>
            <person name="Ma J."/>
        </authorList>
    </citation>
    <scope>NUCLEOTIDE SEQUENCE [LARGE SCALE GENOMIC DNA]</scope>
    <source>
        <strain evidence="12">CGMCC 1.7003</strain>
    </source>
</reference>
<keyword evidence="12" id="KW-1185">Reference proteome</keyword>
<comment type="subcellular location">
    <subcellularLocation>
        <location evidence="1">Periplasm</location>
    </subcellularLocation>
</comment>
<dbReference type="NCBIfam" id="TIGR02037">
    <property type="entry name" value="degP_htrA_DO"/>
    <property type="match status" value="1"/>
</dbReference>
<dbReference type="Pfam" id="PF13365">
    <property type="entry name" value="Trypsin_2"/>
    <property type="match status" value="1"/>
</dbReference>
<dbReference type="EMBL" id="BNAO01000010">
    <property type="protein sequence ID" value="GHG76574.1"/>
    <property type="molecule type" value="Genomic_DNA"/>
</dbReference>
<evidence type="ECO:0000256" key="8">
    <source>
        <dbReference type="ARBA" id="ARBA00022825"/>
    </source>
</evidence>
<keyword evidence="8" id="KW-0720">Serine protease</keyword>
<dbReference type="InterPro" id="IPR001940">
    <property type="entry name" value="Peptidase_S1C"/>
</dbReference>
<proteinExistence type="inferred from homology"/>
<dbReference type="SUPFAM" id="SSF50494">
    <property type="entry name" value="Trypsin-like serine proteases"/>
    <property type="match status" value="1"/>
</dbReference>
<name>A0ABQ3L3T0_9ALTE</name>
<feature type="domain" description="PDZ" evidence="10">
    <location>
        <begin position="353"/>
        <end position="440"/>
    </location>
</feature>
<feature type="domain" description="PDZ" evidence="10">
    <location>
        <begin position="256"/>
        <end position="347"/>
    </location>
</feature>
<dbReference type="Gene3D" id="2.40.10.120">
    <property type="match status" value="1"/>
</dbReference>
<keyword evidence="6" id="KW-0574">Periplasm</keyword>
<dbReference type="PANTHER" id="PTHR22939:SF129">
    <property type="entry name" value="SERINE PROTEASE HTRA2, MITOCHONDRIAL"/>
    <property type="match status" value="1"/>
</dbReference>
<evidence type="ECO:0000259" key="10">
    <source>
        <dbReference type="PROSITE" id="PS50106"/>
    </source>
</evidence>
<keyword evidence="7" id="KW-0378">Hydrolase</keyword>
<evidence type="ECO:0000313" key="11">
    <source>
        <dbReference type="EMBL" id="GHG76574.1"/>
    </source>
</evidence>
<sequence length="449" mass="47552">MNKKLSLLSAAVMAAMLLAPAAPVQASLPFFGKNNQEMPTLAPMLEQATPAVVYVSVAGSREVRQRVPDAFQQFFGRGQGELRREQPFRGLGSGVIIDAKKGYIVTNNHVVQDASEIQIRLKDGRTFSAKKLGADPESDIALLQIEAKDLTQLPLADSDQLRVGDYAIAIGNPFGLEQTVTSGIISSLGRTGLNEGLEDYIQTDAAINSGNSGGALVNLRGELIGINTAILGPNGGNVGIGFAIPANMMKNLVDQIIEFGEIRRGSLGVRGSNINAELTQALSLKVNRGAFVGEVIPDSAAAKAGIKSGDVIVSMNGNPIESFDKLRAKIATLGAGREATLGIVRDGKEQNIKVKLQEASTGQIAATQLHPMLQGATLNNSENGVEVAALESNSAAAQVGLRQGDIITGVNRQRVSNLAELRRLLEKRDGSVAALYIQRGNEQLYILIR</sequence>
<evidence type="ECO:0000256" key="1">
    <source>
        <dbReference type="ARBA" id="ARBA00004418"/>
    </source>
</evidence>
<keyword evidence="5" id="KW-0677">Repeat</keyword>
<evidence type="ECO:0000256" key="2">
    <source>
        <dbReference type="ARBA" id="ARBA00010541"/>
    </source>
</evidence>
<dbReference type="PRINTS" id="PR00834">
    <property type="entry name" value="PROTEASES2C"/>
</dbReference>
<protein>
    <submittedName>
        <fullName evidence="11">Serine endoprotease DegQ</fullName>
    </submittedName>
</protein>
<dbReference type="RefSeq" id="WP_189434006.1">
    <property type="nucleotide sequence ID" value="NZ_BNAO01000010.1"/>
</dbReference>
<dbReference type="PROSITE" id="PS50106">
    <property type="entry name" value="PDZ"/>
    <property type="match status" value="2"/>
</dbReference>
<accession>A0ABQ3L3T0</accession>